<feature type="chain" id="PRO_5034538845" evidence="10">
    <location>
        <begin position="20"/>
        <end position="890"/>
    </location>
</feature>
<dbReference type="PROSITE" id="PS50022">
    <property type="entry name" value="FA58C_3"/>
    <property type="match status" value="1"/>
</dbReference>
<dbReference type="PROSITE" id="PS01285">
    <property type="entry name" value="FA58C_1"/>
    <property type="match status" value="1"/>
</dbReference>
<dbReference type="PANTHER" id="PTHR46806:SF1">
    <property type="entry name" value="DISCOIDIN, CUB AND LCCL DOMAIN-CONTAINING PROTEIN 1"/>
    <property type="match status" value="1"/>
</dbReference>
<evidence type="ECO:0000256" key="2">
    <source>
        <dbReference type="ARBA" id="ARBA00022553"/>
    </source>
</evidence>
<dbReference type="AlphaFoldDB" id="A0A8C5JRN4"/>
<dbReference type="GO" id="GO:0005886">
    <property type="term" value="C:plasma membrane"/>
    <property type="evidence" value="ECO:0007669"/>
    <property type="project" value="TreeGrafter"/>
</dbReference>
<dbReference type="FunFam" id="2.60.120.260:FF:000002">
    <property type="entry name" value="Coagulation factor VIII"/>
    <property type="match status" value="1"/>
</dbReference>
<dbReference type="CDD" id="cd00041">
    <property type="entry name" value="CUB"/>
    <property type="match status" value="1"/>
</dbReference>
<dbReference type="PROSITE" id="PS01180">
    <property type="entry name" value="CUB"/>
    <property type="match status" value="1"/>
</dbReference>
<name>A0A8C5JRN4_JUNHY</name>
<accession>A0A8C5JRN4</accession>
<feature type="region of interest" description="Disordered" evidence="8">
    <location>
        <begin position="731"/>
        <end position="756"/>
    </location>
</feature>
<dbReference type="InterPro" id="IPR000859">
    <property type="entry name" value="CUB_dom"/>
</dbReference>
<evidence type="ECO:0000256" key="6">
    <source>
        <dbReference type="ARBA" id="ARBA00023157"/>
    </source>
</evidence>
<keyword evidence="15" id="KW-1185">Reference proteome</keyword>
<keyword evidence="4 9" id="KW-1133">Transmembrane helix</keyword>
<keyword evidence="5 9" id="KW-0472">Membrane</keyword>
<sequence length="890" mass="96409">MYICVWARTWLASFVGWQAMPGAARLWGNAATPAQHPERRWAGERRSARGGGGGAAPAPRSTAGGGDTPSGSPMGIVALPLLPFPLSTPSPRPGRREAAALQPGHRRGTGPAAAPHGPFSASAETPAGGRMPGGGRPPPRERGLAPEPPQPEGGGRGEEEKGAGGKWGSCALAAPPRAGAMGPAGGARAAPSLLLSLLLGASAPLWLRAETLGDGCGHTVMYQDSGTLASKNYPGTYPNYTLCEKKIQVPPGKRLILKIGDLDIESQKCESSYLTIQSSSTLHGPYCGNVMPVPKEIILDSNEATIHFESGSHVSGRGFLLSYASSDHPDLITCLERANHYTKAEFSRYCPAGCRDIAGDISGNIGEGYRDTSLLCKSAIHAGVLADELGGQISVTQHKGISRYQGAVANGVPSLDGSLSDKRFTFTSNGCNKSLSLEEGFLSKSQVTASSYWEETNEFGQLLLWSPDKAWLQVPGWSWASNHSSNREWLEIDLGEKKRITGIKTTGSGSMNFNFYVKTFTMNYKNNNSKWRTYKGILSNEEKVFQGNSNAGDVVRNNFIPPIVARYVRIIPQSWNQRIALKLELMGCRIMPANSSFTHSMWQKPSQSTETSLGKEDRTVTEPIPSEETSLGLKLTAIIVPIFIVLFLFLFSGICICAALRKREAKGLSYGLSSTQKSGCWKQIKQPFTRHQSTEFTISYNNEKETPQKLDLVTSDMADYQQPLMIGTGTVTRKGSTFRPMDTKEEGRRGSSEFENHYHCPHRANRHEYALPLTSQEPEYATPIIERHIAREGNFPPENGYNVPVASSQIHSLTAGSFSSSCKTDTRNGDYQTPQSVINYDKPKVNGVVTSVSYSTDYQKPQQTALGGEGYSTPRDCLKPISQTAMTALL</sequence>
<protein>
    <submittedName>
        <fullName evidence="14">Discoidin, CUB and LCCL domain containing 1</fullName>
    </submittedName>
</protein>
<feature type="compositionally biased region" description="Basic and acidic residues" evidence="8">
    <location>
        <begin position="741"/>
        <end position="756"/>
    </location>
</feature>
<dbReference type="Gene3D" id="2.60.120.260">
    <property type="entry name" value="Galactose-binding domain-like"/>
    <property type="match status" value="1"/>
</dbReference>
<evidence type="ECO:0000259" key="11">
    <source>
        <dbReference type="PROSITE" id="PS01180"/>
    </source>
</evidence>
<evidence type="ECO:0000256" key="3">
    <source>
        <dbReference type="ARBA" id="ARBA00022692"/>
    </source>
</evidence>
<evidence type="ECO:0000256" key="7">
    <source>
        <dbReference type="PROSITE-ProRule" id="PRU00059"/>
    </source>
</evidence>
<evidence type="ECO:0000256" key="1">
    <source>
        <dbReference type="ARBA" id="ARBA00004479"/>
    </source>
</evidence>
<evidence type="ECO:0000256" key="5">
    <source>
        <dbReference type="ARBA" id="ARBA00023136"/>
    </source>
</evidence>
<dbReference type="Pfam" id="PF00754">
    <property type="entry name" value="F5_F8_type_C"/>
    <property type="match status" value="1"/>
</dbReference>
<feature type="compositionally biased region" description="Basic and acidic residues" evidence="8">
    <location>
        <begin position="36"/>
        <end position="47"/>
    </location>
</feature>
<feature type="compositionally biased region" description="Pro residues" evidence="8">
    <location>
        <begin position="82"/>
        <end position="92"/>
    </location>
</feature>
<dbReference type="OMA" id="HDGDYQR"/>
<comment type="caution">
    <text evidence="7">Lacks conserved residue(s) required for the propagation of feature annotation.</text>
</comment>
<feature type="domain" description="F5/8 type C" evidence="12">
    <location>
        <begin position="431"/>
        <end position="588"/>
    </location>
</feature>
<evidence type="ECO:0000256" key="8">
    <source>
        <dbReference type="SAM" id="MobiDB-lite"/>
    </source>
</evidence>
<feature type="disulfide bond" evidence="7">
    <location>
        <begin position="216"/>
        <end position="243"/>
    </location>
</feature>
<evidence type="ECO:0000259" key="13">
    <source>
        <dbReference type="PROSITE" id="PS50820"/>
    </source>
</evidence>
<feature type="domain" description="CUB" evidence="11">
    <location>
        <begin position="216"/>
        <end position="326"/>
    </location>
</feature>
<feature type="region of interest" description="Disordered" evidence="8">
    <location>
        <begin position="32"/>
        <end position="170"/>
    </location>
</feature>
<evidence type="ECO:0000256" key="10">
    <source>
        <dbReference type="SAM" id="SignalP"/>
    </source>
</evidence>
<keyword evidence="6 7" id="KW-1015">Disulfide bond</keyword>
<dbReference type="SUPFAM" id="SSF49785">
    <property type="entry name" value="Galactose-binding domain-like"/>
    <property type="match status" value="1"/>
</dbReference>
<proteinExistence type="predicted"/>
<feature type="region of interest" description="Disordered" evidence="8">
    <location>
        <begin position="816"/>
        <end position="838"/>
    </location>
</feature>
<evidence type="ECO:0000313" key="15">
    <source>
        <dbReference type="Proteomes" id="UP000694408"/>
    </source>
</evidence>
<feature type="transmembrane region" description="Helical" evidence="9">
    <location>
        <begin position="635"/>
        <end position="660"/>
    </location>
</feature>
<feature type="region of interest" description="Disordered" evidence="8">
    <location>
        <begin position="601"/>
        <end position="621"/>
    </location>
</feature>
<dbReference type="Gene3D" id="2.170.130.20">
    <property type="entry name" value="LCCL-like domain"/>
    <property type="match status" value="1"/>
</dbReference>
<evidence type="ECO:0000259" key="12">
    <source>
        <dbReference type="PROSITE" id="PS50022"/>
    </source>
</evidence>
<dbReference type="SUPFAM" id="SSF69848">
    <property type="entry name" value="LCCL domain"/>
    <property type="match status" value="1"/>
</dbReference>
<evidence type="ECO:0000313" key="14">
    <source>
        <dbReference type="Ensembl" id="ENSJHYP00000022525.1"/>
    </source>
</evidence>
<feature type="signal peptide" evidence="10">
    <location>
        <begin position="1"/>
        <end position="19"/>
    </location>
</feature>
<feature type="compositionally biased region" description="Polar residues" evidence="8">
    <location>
        <begin position="601"/>
        <end position="612"/>
    </location>
</feature>
<dbReference type="CDD" id="cd00057">
    <property type="entry name" value="FA58C"/>
    <property type="match status" value="1"/>
</dbReference>
<dbReference type="Pfam" id="PF00431">
    <property type="entry name" value="CUB"/>
    <property type="match status" value="1"/>
</dbReference>
<feature type="domain" description="LCCL" evidence="13">
    <location>
        <begin position="328"/>
        <end position="424"/>
    </location>
</feature>
<keyword evidence="10" id="KW-0732">Signal</keyword>
<reference evidence="14" key="1">
    <citation type="submission" date="2025-08" db="UniProtKB">
        <authorList>
            <consortium name="Ensembl"/>
        </authorList>
    </citation>
    <scope>IDENTIFICATION</scope>
</reference>
<keyword evidence="2" id="KW-0597">Phosphoprotein</keyword>
<dbReference type="InterPro" id="IPR004043">
    <property type="entry name" value="LCCL"/>
</dbReference>
<dbReference type="SMART" id="SM00231">
    <property type="entry name" value="FA58C"/>
    <property type="match status" value="1"/>
</dbReference>
<comment type="subcellular location">
    <subcellularLocation>
        <location evidence="1">Membrane</location>
        <topology evidence="1">Single-pass type I membrane protein</topology>
    </subcellularLocation>
</comment>
<dbReference type="Proteomes" id="UP000694408">
    <property type="component" value="Unplaced"/>
</dbReference>
<dbReference type="InterPro" id="IPR036609">
    <property type="entry name" value="LCCL_sf"/>
</dbReference>
<dbReference type="Pfam" id="PF03815">
    <property type="entry name" value="LCCL"/>
    <property type="match status" value="1"/>
</dbReference>
<keyword evidence="3 9" id="KW-0812">Transmembrane</keyword>
<dbReference type="PROSITE" id="PS50820">
    <property type="entry name" value="LCCL"/>
    <property type="match status" value="1"/>
</dbReference>
<dbReference type="InterPro" id="IPR008979">
    <property type="entry name" value="Galactose-bd-like_sf"/>
</dbReference>
<organism evidence="14 15">
    <name type="scientific">Junco hyemalis</name>
    <name type="common">Dark-eyed junco</name>
    <dbReference type="NCBI Taxonomy" id="40217"/>
    <lineage>
        <taxon>Eukaryota</taxon>
        <taxon>Metazoa</taxon>
        <taxon>Chordata</taxon>
        <taxon>Craniata</taxon>
        <taxon>Vertebrata</taxon>
        <taxon>Euteleostomi</taxon>
        <taxon>Archelosauria</taxon>
        <taxon>Archosauria</taxon>
        <taxon>Dinosauria</taxon>
        <taxon>Saurischia</taxon>
        <taxon>Theropoda</taxon>
        <taxon>Coelurosauria</taxon>
        <taxon>Aves</taxon>
        <taxon>Neognathae</taxon>
        <taxon>Neoaves</taxon>
        <taxon>Telluraves</taxon>
        <taxon>Australaves</taxon>
        <taxon>Passeriformes</taxon>
        <taxon>Passerellidae</taxon>
        <taxon>Junco</taxon>
    </lineage>
</organism>
<dbReference type="PANTHER" id="PTHR46806">
    <property type="entry name" value="F5/8 TYPE C DOMAIN-CONTAINING PROTEIN"/>
    <property type="match status" value="1"/>
</dbReference>
<dbReference type="SMART" id="SM00603">
    <property type="entry name" value="LCCL"/>
    <property type="match status" value="1"/>
</dbReference>
<dbReference type="SUPFAM" id="SSF49854">
    <property type="entry name" value="Spermadhesin, CUB domain"/>
    <property type="match status" value="1"/>
</dbReference>
<dbReference type="SMART" id="SM00042">
    <property type="entry name" value="CUB"/>
    <property type="match status" value="1"/>
</dbReference>
<evidence type="ECO:0000256" key="9">
    <source>
        <dbReference type="SAM" id="Phobius"/>
    </source>
</evidence>
<dbReference type="InterPro" id="IPR000421">
    <property type="entry name" value="FA58C"/>
</dbReference>
<reference evidence="14" key="2">
    <citation type="submission" date="2025-09" db="UniProtKB">
        <authorList>
            <consortium name="Ensembl"/>
        </authorList>
    </citation>
    <scope>IDENTIFICATION</scope>
</reference>
<dbReference type="InterPro" id="IPR035914">
    <property type="entry name" value="Sperma_CUB_dom_sf"/>
</dbReference>
<dbReference type="InterPro" id="IPR050633">
    <property type="entry name" value="Neuropilin_MCO_CoagFactor"/>
</dbReference>
<dbReference type="GO" id="GO:0038023">
    <property type="term" value="F:signaling receptor activity"/>
    <property type="evidence" value="ECO:0007669"/>
    <property type="project" value="TreeGrafter"/>
</dbReference>
<dbReference type="Gene3D" id="2.60.120.290">
    <property type="entry name" value="Spermadhesin, CUB domain"/>
    <property type="match status" value="1"/>
</dbReference>
<dbReference type="Ensembl" id="ENSJHYT00000027168.1">
    <property type="protein sequence ID" value="ENSJHYP00000022525.1"/>
    <property type="gene ID" value="ENSJHYG00000016990.1"/>
</dbReference>
<evidence type="ECO:0000256" key="4">
    <source>
        <dbReference type="ARBA" id="ARBA00022989"/>
    </source>
</evidence>